<reference evidence="1" key="1">
    <citation type="submission" date="2021-02" db="EMBL/GenBank/DDBJ databases">
        <authorList>
            <person name="Nowell W R."/>
        </authorList>
    </citation>
    <scope>NUCLEOTIDE SEQUENCE</scope>
</reference>
<dbReference type="Proteomes" id="UP000681720">
    <property type="component" value="Unassembled WGS sequence"/>
</dbReference>
<sequence>MTTTNTKTPAHASNVYLFKNGYGMIVKTFEFPPSEGNHSKSIELLDPPSNPVHGTFWIQPLSNNIRSKSNNRLKFQTIQSIIDDFTT</sequence>
<dbReference type="AlphaFoldDB" id="A0A815I318"/>
<evidence type="ECO:0000313" key="3">
    <source>
        <dbReference type="EMBL" id="CAF4450762.1"/>
    </source>
</evidence>
<dbReference type="EMBL" id="CAJOBG010046270">
    <property type="protein sequence ID" value="CAF4450762.1"/>
    <property type="molecule type" value="Genomic_DNA"/>
</dbReference>
<evidence type="ECO:0000313" key="6">
    <source>
        <dbReference type="EMBL" id="CAF5105273.1"/>
    </source>
</evidence>
<accession>A0A815I318</accession>
<comment type="caution">
    <text evidence="1">The sequence shown here is derived from an EMBL/GenBank/DDBJ whole genome shotgun (WGS) entry which is preliminary data.</text>
</comment>
<dbReference type="Proteomes" id="UP000663866">
    <property type="component" value="Unassembled WGS sequence"/>
</dbReference>
<dbReference type="EMBL" id="CAJOBI010165826">
    <property type="protein sequence ID" value="CAF4869299.1"/>
    <property type="molecule type" value="Genomic_DNA"/>
</dbReference>
<dbReference type="EMBL" id="CAJOBH010160711">
    <property type="protein sequence ID" value="CAF4877635.1"/>
    <property type="molecule type" value="Genomic_DNA"/>
</dbReference>
<evidence type="ECO:0000313" key="7">
    <source>
        <dbReference type="Proteomes" id="UP000663855"/>
    </source>
</evidence>
<keyword evidence="8" id="KW-1185">Reference proteome</keyword>
<dbReference type="Proteomes" id="UP000676336">
    <property type="component" value="Unassembled WGS sequence"/>
</dbReference>
<evidence type="ECO:0000313" key="5">
    <source>
        <dbReference type="EMBL" id="CAF4877635.1"/>
    </source>
</evidence>
<evidence type="ECO:0000313" key="1">
    <source>
        <dbReference type="EMBL" id="CAF1359683.1"/>
    </source>
</evidence>
<evidence type="ECO:0000313" key="4">
    <source>
        <dbReference type="EMBL" id="CAF4869299.1"/>
    </source>
</evidence>
<dbReference type="Proteomes" id="UP000663855">
    <property type="component" value="Unassembled WGS sequence"/>
</dbReference>
<protein>
    <submittedName>
        <fullName evidence="1">Uncharacterized protein</fullName>
    </submittedName>
</protein>
<dbReference type="EMBL" id="CAJOBF010014010">
    <property type="protein sequence ID" value="CAF4335403.1"/>
    <property type="molecule type" value="Genomic_DNA"/>
</dbReference>
<proteinExistence type="predicted"/>
<evidence type="ECO:0000313" key="8">
    <source>
        <dbReference type="Proteomes" id="UP000663866"/>
    </source>
</evidence>
<name>A0A815I318_9BILA</name>
<dbReference type="EMBL" id="CAJNOV010009356">
    <property type="protein sequence ID" value="CAF1359683.1"/>
    <property type="molecule type" value="Genomic_DNA"/>
</dbReference>
<dbReference type="Proteomes" id="UP000663842">
    <property type="component" value="Unassembled WGS sequence"/>
</dbReference>
<dbReference type="EMBL" id="CAJOBJ010257368">
    <property type="protein sequence ID" value="CAF5105273.1"/>
    <property type="molecule type" value="Genomic_DNA"/>
</dbReference>
<organism evidence="1 7">
    <name type="scientific">Rotaria magnacalcarata</name>
    <dbReference type="NCBI Taxonomy" id="392030"/>
    <lineage>
        <taxon>Eukaryota</taxon>
        <taxon>Metazoa</taxon>
        <taxon>Spiralia</taxon>
        <taxon>Gnathifera</taxon>
        <taxon>Rotifera</taxon>
        <taxon>Eurotatoria</taxon>
        <taxon>Bdelloidea</taxon>
        <taxon>Philodinida</taxon>
        <taxon>Philodinidae</taxon>
        <taxon>Rotaria</taxon>
    </lineage>
</organism>
<evidence type="ECO:0000313" key="2">
    <source>
        <dbReference type="EMBL" id="CAF4335403.1"/>
    </source>
</evidence>
<gene>
    <name evidence="5" type="ORF">BYL167_LOCUS51220</name>
    <name evidence="1" type="ORF">CJN711_LOCUS19865</name>
    <name evidence="6" type="ORF">GIL414_LOCUS62936</name>
    <name evidence="3" type="ORF">OVN521_LOCUS37859</name>
    <name evidence="4" type="ORF">SMN809_LOCUS50256</name>
    <name evidence="2" type="ORF">UXM345_LOCUS35225</name>
</gene>
<dbReference type="Proteomes" id="UP000681967">
    <property type="component" value="Unassembled WGS sequence"/>
</dbReference>